<keyword evidence="3" id="KW-1185">Reference proteome</keyword>
<name>A0A5C3QKF8_9AGAR</name>
<dbReference type="AlphaFoldDB" id="A0A5C3QKF8"/>
<organism evidence="2 3">
    <name type="scientific">Pterulicium gracile</name>
    <dbReference type="NCBI Taxonomy" id="1884261"/>
    <lineage>
        <taxon>Eukaryota</taxon>
        <taxon>Fungi</taxon>
        <taxon>Dikarya</taxon>
        <taxon>Basidiomycota</taxon>
        <taxon>Agaricomycotina</taxon>
        <taxon>Agaricomycetes</taxon>
        <taxon>Agaricomycetidae</taxon>
        <taxon>Agaricales</taxon>
        <taxon>Pleurotineae</taxon>
        <taxon>Pterulaceae</taxon>
        <taxon>Pterulicium</taxon>
    </lineage>
</organism>
<feature type="compositionally biased region" description="Polar residues" evidence="1">
    <location>
        <begin position="96"/>
        <end position="119"/>
    </location>
</feature>
<sequence>MVKGIASYFGGSRKKRAPARTTQDNIEEYDTSYLRSTSGESAGVSGRWNEDGSQQGSSSSTGPVRTPGHRRIVSDPYSTSHSARKSLAKRSPLARSHNSGTRNARVNHQEGTTPQGPKQSSAPLLSLPYALSRGIFTFLETEKTTNRTLTRATDESYPMSRGSDYKGFYHDDERCPMWLSKGACIDEGCPYLKYPTFDPDGIRNEETQPDSSSAQSGTTTTSYNATRIIFGGVRLGAPSDNSSTATDGRGPSAEFSFKRGS</sequence>
<evidence type="ECO:0000313" key="2">
    <source>
        <dbReference type="EMBL" id="TFL02505.1"/>
    </source>
</evidence>
<proteinExistence type="predicted"/>
<gene>
    <name evidence="2" type="ORF">BDV98DRAFT_430216</name>
</gene>
<evidence type="ECO:0000256" key="1">
    <source>
        <dbReference type="SAM" id="MobiDB-lite"/>
    </source>
</evidence>
<feature type="region of interest" description="Disordered" evidence="1">
    <location>
        <begin position="1"/>
        <end position="123"/>
    </location>
</feature>
<feature type="region of interest" description="Disordered" evidence="1">
    <location>
        <begin position="200"/>
        <end position="261"/>
    </location>
</feature>
<evidence type="ECO:0000313" key="3">
    <source>
        <dbReference type="Proteomes" id="UP000305067"/>
    </source>
</evidence>
<dbReference type="EMBL" id="ML178822">
    <property type="protein sequence ID" value="TFL02505.1"/>
    <property type="molecule type" value="Genomic_DNA"/>
</dbReference>
<accession>A0A5C3QKF8</accession>
<protein>
    <submittedName>
        <fullName evidence="2">Uncharacterized protein</fullName>
    </submittedName>
</protein>
<dbReference type="Proteomes" id="UP000305067">
    <property type="component" value="Unassembled WGS sequence"/>
</dbReference>
<reference evidence="2 3" key="1">
    <citation type="journal article" date="2019" name="Nat. Ecol. Evol.">
        <title>Megaphylogeny resolves global patterns of mushroom evolution.</title>
        <authorList>
            <person name="Varga T."/>
            <person name="Krizsan K."/>
            <person name="Foldi C."/>
            <person name="Dima B."/>
            <person name="Sanchez-Garcia M."/>
            <person name="Sanchez-Ramirez S."/>
            <person name="Szollosi G.J."/>
            <person name="Szarkandi J.G."/>
            <person name="Papp V."/>
            <person name="Albert L."/>
            <person name="Andreopoulos W."/>
            <person name="Angelini C."/>
            <person name="Antonin V."/>
            <person name="Barry K.W."/>
            <person name="Bougher N.L."/>
            <person name="Buchanan P."/>
            <person name="Buyck B."/>
            <person name="Bense V."/>
            <person name="Catcheside P."/>
            <person name="Chovatia M."/>
            <person name="Cooper J."/>
            <person name="Damon W."/>
            <person name="Desjardin D."/>
            <person name="Finy P."/>
            <person name="Geml J."/>
            <person name="Haridas S."/>
            <person name="Hughes K."/>
            <person name="Justo A."/>
            <person name="Karasinski D."/>
            <person name="Kautmanova I."/>
            <person name="Kiss B."/>
            <person name="Kocsube S."/>
            <person name="Kotiranta H."/>
            <person name="LaButti K.M."/>
            <person name="Lechner B.E."/>
            <person name="Liimatainen K."/>
            <person name="Lipzen A."/>
            <person name="Lukacs Z."/>
            <person name="Mihaltcheva S."/>
            <person name="Morgado L.N."/>
            <person name="Niskanen T."/>
            <person name="Noordeloos M.E."/>
            <person name="Ohm R.A."/>
            <person name="Ortiz-Santana B."/>
            <person name="Ovrebo C."/>
            <person name="Racz N."/>
            <person name="Riley R."/>
            <person name="Savchenko A."/>
            <person name="Shiryaev A."/>
            <person name="Soop K."/>
            <person name="Spirin V."/>
            <person name="Szebenyi C."/>
            <person name="Tomsovsky M."/>
            <person name="Tulloss R.E."/>
            <person name="Uehling J."/>
            <person name="Grigoriev I.V."/>
            <person name="Vagvolgyi C."/>
            <person name="Papp T."/>
            <person name="Martin F.M."/>
            <person name="Miettinen O."/>
            <person name="Hibbett D.S."/>
            <person name="Nagy L.G."/>
        </authorList>
    </citation>
    <scope>NUCLEOTIDE SEQUENCE [LARGE SCALE GENOMIC DNA]</scope>
    <source>
        <strain evidence="2 3">CBS 309.79</strain>
    </source>
</reference>
<feature type="compositionally biased region" description="Low complexity" evidence="1">
    <location>
        <begin position="211"/>
        <end position="222"/>
    </location>
</feature>